<dbReference type="FunFam" id="1.20.1250.20:FF:000018">
    <property type="entry name" value="MFS transporter permease"/>
    <property type="match status" value="1"/>
</dbReference>
<feature type="transmembrane region" description="Helical" evidence="7">
    <location>
        <begin position="349"/>
        <end position="366"/>
    </location>
</feature>
<organism evidence="8 9">
    <name type="scientific">Helicocarpus griseus UAMH5409</name>
    <dbReference type="NCBI Taxonomy" id="1447875"/>
    <lineage>
        <taxon>Eukaryota</taxon>
        <taxon>Fungi</taxon>
        <taxon>Dikarya</taxon>
        <taxon>Ascomycota</taxon>
        <taxon>Pezizomycotina</taxon>
        <taxon>Eurotiomycetes</taxon>
        <taxon>Eurotiomycetidae</taxon>
        <taxon>Onygenales</taxon>
        <taxon>Ajellomycetaceae</taxon>
        <taxon>Helicocarpus</taxon>
    </lineage>
</organism>
<feature type="transmembrane region" description="Helical" evidence="7">
    <location>
        <begin position="123"/>
        <end position="142"/>
    </location>
</feature>
<dbReference type="SUPFAM" id="SSF103473">
    <property type="entry name" value="MFS general substrate transporter"/>
    <property type="match status" value="1"/>
</dbReference>
<feature type="transmembrane region" description="Helical" evidence="7">
    <location>
        <begin position="378"/>
        <end position="398"/>
    </location>
</feature>
<accession>A0A2B7WRN9</accession>
<dbReference type="OrthoDB" id="310895at2759"/>
<keyword evidence="4 7" id="KW-1133">Transmembrane helix</keyword>
<evidence type="ECO:0008006" key="10">
    <source>
        <dbReference type="Google" id="ProtNLM"/>
    </source>
</evidence>
<dbReference type="GO" id="GO:0022857">
    <property type="term" value="F:transmembrane transporter activity"/>
    <property type="evidence" value="ECO:0007669"/>
    <property type="project" value="InterPro"/>
</dbReference>
<evidence type="ECO:0000256" key="7">
    <source>
        <dbReference type="SAM" id="Phobius"/>
    </source>
</evidence>
<evidence type="ECO:0000256" key="5">
    <source>
        <dbReference type="ARBA" id="ARBA00023136"/>
    </source>
</evidence>
<keyword evidence="9" id="KW-1185">Reference proteome</keyword>
<feature type="region of interest" description="Disordered" evidence="6">
    <location>
        <begin position="1"/>
        <end position="36"/>
    </location>
</feature>
<dbReference type="Gene3D" id="1.20.1250.20">
    <property type="entry name" value="MFS general substrate transporter like domains"/>
    <property type="match status" value="1"/>
</dbReference>
<keyword evidence="5 7" id="KW-0472">Membrane</keyword>
<keyword evidence="2" id="KW-0813">Transport</keyword>
<proteinExistence type="predicted"/>
<evidence type="ECO:0000256" key="3">
    <source>
        <dbReference type="ARBA" id="ARBA00022692"/>
    </source>
</evidence>
<feature type="transmembrane region" description="Helical" evidence="7">
    <location>
        <begin position="410"/>
        <end position="431"/>
    </location>
</feature>
<feature type="transmembrane region" description="Helical" evidence="7">
    <location>
        <begin position="216"/>
        <end position="238"/>
    </location>
</feature>
<dbReference type="GO" id="GO:0016020">
    <property type="term" value="C:membrane"/>
    <property type="evidence" value="ECO:0007669"/>
    <property type="project" value="UniProtKB-SubCell"/>
</dbReference>
<keyword evidence="3 7" id="KW-0812">Transmembrane</keyword>
<dbReference type="PANTHER" id="PTHR43791">
    <property type="entry name" value="PERMEASE-RELATED"/>
    <property type="match status" value="1"/>
</dbReference>
<dbReference type="EMBL" id="PDNB01000210">
    <property type="protein sequence ID" value="PGG99239.1"/>
    <property type="molecule type" value="Genomic_DNA"/>
</dbReference>
<feature type="transmembrane region" description="Helical" evidence="7">
    <location>
        <begin position="180"/>
        <end position="204"/>
    </location>
</feature>
<comment type="caution">
    <text evidence="8">The sequence shown here is derived from an EMBL/GenBank/DDBJ whole genome shotgun (WGS) entry which is preliminary data.</text>
</comment>
<dbReference type="AlphaFoldDB" id="A0A2B7WRN9"/>
<dbReference type="STRING" id="1447875.A0A2B7WRN9"/>
<dbReference type="Pfam" id="PF07690">
    <property type="entry name" value="MFS_1"/>
    <property type="match status" value="1"/>
</dbReference>
<gene>
    <name evidence="8" type="ORF">AJ79_08631</name>
</gene>
<dbReference type="FunFam" id="1.20.1250.20:FF:000013">
    <property type="entry name" value="MFS general substrate transporter"/>
    <property type="match status" value="1"/>
</dbReference>
<evidence type="ECO:0000256" key="1">
    <source>
        <dbReference type="ARBA" id="ARBA00004141"/>
    </source>
</evidence>
<evidence type="ECO:0000256" key="6">
    <source>
        <dbReference type="SAM" id="MobiDB-lite"/>
    </source>
</evidence>
<dbReference type="Proteomes" id="UP000223968">
    <property type="component" value="Unassembled WGS sequence"/>
</dbReference>
<feature type="transmembrane region" description="Helical" evidence="7">
    <location>
        <begin position="95"/>
        <end position="117"/>
    </location>
</feature>
<name>A0A2B7WRN9_9EURO</name>
<dbReference type="InterPro" id="IPR036259">
    <property type="entry name" value="MFS_trans_sf"/>
</dbReference>
<sequence>MAEKTSTAKISTDKNEADLPSPSDTGSASSRQDEIPLDDDPALAARVTRKTDLRVVPMLCALYLCAYLDRTNIANAKILGLEAELNMPANGYNTALWVFFLTFVLMEVPSNVVMAHSGIPPNYWLGGSMTLLGIVTMSQGFVKSPGPLYACRAIMGVFEGSLGPAAALMMGSYYRKHEFALRYTCFTTSALVGASFSSFLAYAINFMDGTQGISSWRWIFILEGLFNIGVALLTFVVLPRFPAESTFLTPPEKEHLLHRLHVERGNEAESLKGQPWLSFFVDWQTWINIVAYFGADISAAAISQFSPTILKQLGWTANEANLRNVPIWLVGAVVALTTSITAGKLGFRFPFILTGATMCTIGWAIQLAQVDPPPVRYFALYFIAIGAFVQLPLLVSWLSANTVGRPRKAVAHALQIGFGNSANFVSANVFIKGESPQYPTGFTTGLVITVVGLCAACTVEFLLWRQNRAADQREARGEPETKLVGKDGARFRYTL</sequence>
<feature type="transmembrane region" description="Helical" evidence="7">
    <location>
        <begin position="443"/>
        <end position="464"/>
    </location>
</feature>
<evidence type="ECO:0000256" key="4">
    <source>
        <dbReference type="ARBA" id="ARBA00022989"/>
    </source>
</evidence>
<comment type="subcellular location">
    <subcellularLocation>
        <location evidence="1">Membrane</location>
        <topology evidence="1">Multi-pass membrane protein</topology>
    </subcellularLocation>
</comment>
<dbReference type="PANTHER" id="PTHR43791:SF54">
    <property type="entry name" value="MAJOR FACILITATOR SUPERFAMILY (MFS) PROFILE DOMAIN-CONTAINING PROTEIN-RELATED"/>
    <property type="match status" value="1"/>
</dbReference>
<evidence type="ECO:0000313" key="9">
    <source>
        <dbReference type="Proteomes" id="UP000223968"/>
    </source>
</evidence>
<dbReference type="InterPro" id="IPR011701">
    <property type="entry name" value="MFS"/>
</dbReference>
<evidence type="ECO:0000313" key="8">
    <source>
        <dbReference type="EMBL" id="PGG99239.1"/>
    </source>
</evidence>
<evidence type="ECO:0000256" key="2">
    <source>
        <dbReference type="ARBA" id="ARBA00022448"/>
    </source>
</evidence>
<feature type="compositionally biased region" description="Polar residues" evidence="6">
    <location>
        <begin position="1"/>
        <end position="10"/>
    </location>
</feature>
<reference evidence="8 9" key="1">
    <citation type="submission" date="2017-10" db="EMBL/GenBank/DDBJ databases">
        <title>Comparative genomics in systemic dimorphic fungi from Ajellomycetaceae.</title>
        <authorList>
            <person name="Munoz J.F."/>
            <person name="Mcewen J.G."/>
            <person name="Clay O.K."/>
            <person name="Cuomo C.A."/>
        </authorList>
    </citation>
    <scope>NUCLEOTIDE SEQUENCE [LARGE SCALE GENOMIC DNA]</scope>
    <source>
        <strain evidence="8 9">UAMH5409</strain>
    </source>
</reference>
<protein>
    <recommendedName>
        <fullName evidence="10">Major facilitator superfamily (MFS) profile domain-containing protein</fullName>
    </recommendedName>
</protein>